<evidence type="ECO:0000256" key="4">
    <source>
        <dbReference type="ARBA" id="ARBA00023172"/>
    </source>
</evidence>
<dbReference type="InterPro" id="IPR044068">
    <property type="entry name" value="CB"/>
</dbReference>
<dbReference type="EMBL" id="SNQI01000003">
    <property type="protein sequence ID" value="TEW73830.1"/>
    <property type="molecule type" value="Genomic_DNA"/>
</dbReference>
<dbReference type="RefSeq" id="WP_134248229.1">
    <property type="nucleotide sequence ID" value="NZ_SNQI01000003.1"/>
</dbReference>
<evidence type="ECO:0000256" key="2">
    <source>
        <dbReference type="ARBA" id="ARBA00022908"/>
    </source>
</evidence>
<comment type="similarity">
    <text evidence="1">Belongs to the 'phage' integrase family.</text>
</comment>
<dbReference type="PROSITE" id="PS51898">
    <property type="entry name" value="TYR_RECOMBINASE"/>
    <property type="match status" value="1"/>
</dbReference>
<organism evidence="8 9">
    <name type="scientific">Gramella jeungdoensis</name>
    <dbReference type="NCBI Taxonomy" id="708091"/>
    <lineage>
        <taxon>Bacteria</taxon>
        <taxon>Pseudomonadati</taxon>
        <taxon>Bacteroidota</taxon>
        <taxon>Flavobacteriia</taxon>
        <taxon>Flavobacteriales</taxon>
        <taxon>Flavobacteriaceae</taxon>
        <taxon>Christiangramia</taxon>
    </lineage>
</organism>
<comment type="caution">
    <text evidence="8">The sequence shown here is derived from an EMBL/GenBank/DDBJ whole genome shotgun (WGS) entry which is preliminary data.</text>
</comment>
<dbReference type="SUPFAM" id="SSF56349">
    <property type="entry name" value="DNA breaking-rejoining enzymes"/>
    <property type="match status" value="1"/>
</dbReference>
<dbReference type="GO" id="GO:0006310">
    <property type="term" value="P:DNA recombination"/>
    <property type="evidence" value="ECO:0007669"/>
    <property type="project" value="UniProtKB-KW"/>
</dbReference>
<dbReference type="InterPro" id="IPR011010">
    <property type="entry name" value="DNA_brk_join_enz"/>
</dbReference>
<dbReference type="GO" id="GO:0003677">
    <property type="term" value="F:DNA binding"/>
    <property type="evidence" value="ECO:0007669"/>
    <property type="project" value="UniProtKB-UniRule"/>
</dbReference>
<dbReference type="Pfam" id="PF00589">
    <property type="entry name" value="Phage_integrase"/>
    <property type="match status" value="1"/>
</dbReference>
<dbReference type="Gene3D" id="1.10.150.130">
    <property type="match status" value="1"/>
</dbReference>
<evidence type="ECO:0000256" key="5">
    <source>
        <dbReference type="PROSITE-ProRule" id="PRU01248"/>
    </source>
</evidence>
<keyword evidence="2" id="KW-0229">DNA integration</keyword>
<dbReference type="PROSITE" id="PS51900">
    <property type="entry name" value="CB"/>
    <property type="match status" value="1"/>
</dbReference>
<evidence type="ECO:0000259" key="7">
    <source>
        <dbReference type="PROSITE" id="PS51900"/>
    </source>
</evidence>
<gene>
    <name evidence="8" type="ORF">E2488_10140</name>
</gene>
<keyword evidence="4" id="KW-0233">DNA recombination</keyword>
<evidence type="ECO:0000313" key="8">
    <source>
        <dbReference type="EMBL" id="TEW73830.1"/>
    </source>
</evidence>
<name>A0A4Y8ARL2_9FLAO</name>
<feature type="domain" description="Core-binding (CB)" evidence="7">
    <location>
        <begin position="97"/>
        <end position="192"/>
    </location>
</feature>
<dbReference type="InterPro" id="IPR010998">
    <property type="entry name" value="Integrase_recombinase_N"/>
</dbReference>
<accession>A0A4Y8ARL2</accession>
<dbReference type="PANTHER" id="PTHR30349:SF41">
    <property type="entry name" value="INTEGRASE_RECOMBINASE PROTEIN MJ0367-RELATED"/>
    <property type="match status" value="1"/>
</dbReference>
<keyword evidence="3 5" id="KW-0238">DNA-binding</keyword>
<feature type="domain" description="Tyr recombinase" evidence="6">
    <location>
        <begin position="213"/>
        <end position="398"/>
    </location>
</feature>
<dbReference type="InterPro" id="IPR050090">
    <property type="entry name" value="Tyrosine_recombinase_XerCD"/>
</dbReference>
<evidence type="ECO:0000313" key="9">
    <source>
        <dbReference type="Proteomes" id="UP000298517"/>
    </source>
</evidence>
<dbReference type="InterPro" id="IPR013762">
    <property type="entry name" value="Integrase-like_cat_sf"/>
</dbReference>
<dbReference type="OrthoDB" id="9806835at2"/>
<dbReference type="InterPro" id="IPR002104">
    <property type="entry name" value="Integrase_catalytic"/>
</dbReference>
<evidence type="ECO:0000256" key="3">
    <source>
        <dbReference type="ARBA" id="ARBA00023125"/>
    </source>
</evidence>
<protein>
    <submittedName>
        <fullName evidence="8">Site-specific integrase</fullName>
    </submittedName>
</protein>
<evidence type="ECO:0000256" key="1">
    <source>
        <dbReference type="ARBA" id="ARBA00008857"/>
    </source>
</evidence>
<reference evidence="8 9" key="1">
    <citation type="journal article" date="2011" name="J. Microbiol.">
        <title>Gramella jeungdoensis sp. nov., isolated from a solar saltern in Korea.</title>
        <authorList>
            <person name="Joung Y."/>
            <person name="Kim H."/>
            <person name="Jang T."/>
            <person name="Ahn T.S."/>
            <person name="Joh K."/>
        </authorList>
    </citation>
    <scope>NUCLEOTIDE SEQUENCE [LARGE SCALE GENOMIC DNA]</scope>
    <source>
        <strain evidence="8 9">KCTC 23123</strain>
    </source>
</reference>
<dbReference type="AlphaFoldDB" id="A0A4Y8ARL2"/>
<dbReference type="PANTHER" id="PTHR30349">
    <property type="entry name" value="PHAGE INTEGRASE-RELATED"/>
    <property type="match status" value="1"/>
</dbReference>
<keyword evidence="9" id="KW-1185">Reference proteome</keyword>
<dbReference type="Proteomes" id="UP000298517">
    <property type="component" value="Unassembled WGS sequence"/>
</dbReference>
<sequence length="401" mass="47187">MSKILELLCIEYENVYGLKMKKNYSIPKIYHGGEDYDLAKRWYVYYSYRHPETGKLVRQAPIFANFNRLHKSKRERLKNFNILRESLESLLKDGYSPYETKPIENEFSANSALDFALELKEKSVSRSTYKGYYNRVQVFKKYLKGKGLDNGNIKSIGKKIVTEFLNNILKNSSASNRNNYRQDLSAVFSVLVENDYIEYNFIEKIKKLTSKPTRNKTYSLDKVDEIYKELETSDPLLLLFIKFVSYNFLRPVEVVRLKVKDINLKEGTLTVRAKNKQHKTKIIPEILTKELNKLDLKNPEHYLFTPEGVGKWEREESGKRSYFGNRFNKVKKKLDIGSGYTVYSFRHTFITKLYRELRKQHSKSETENKLMLITGHSTLVALQKYLRDIDAELPEDFSDLL</sequence>
<evidence type="ECO:0000259" key="6">
    <source>
        <dbReference type="PROSITE" id="PS51898"/>
    </source>
</evidence>
<dbReference type="Gene3D" id="1.10.443.10">
    <property type="entry name" value="Intergrase catalytic core"/>
    <property type="match status" value="1"/>
</dbReference>
<dbReference type="GO" id="GO:0015074">
    <property type="term" value="P:DNA integration"/>
    <property type="evidence" value="ECO:0007669"/>
    <property type="project" value="UniProtKB-KW"/>
</dbReference>
<proteinExistence type="inferred from homology"/>